<organism evidence="1 2">
    <name type="scientific">Teladorsagia circumcincta</name>
    <name type="common">Brown stomach worm</name>
    <name type="synonym">Ostertagia circumcincta</name>
    <dbReference type="NCBI Taxonomy" id="45464"/>
    <lineage>
        <taxon>Eukaryota</taxon>
        <taxon>Metazoa</taxon>
        <taxon>Ecdysozoa</taxon>
        <taxon>Nematoda</taxon>
        <taxon>Chromadorea</taxon>
        <taxon>Rhabditida</taxon>
        <taxon>Rhabditina</taxon>
        <taxon>Rhabditomorpha</taxon>
        <taxon>Strongyloidea</taxon>
        <taxon>Trichostrongylidae</taxon>
        <taxon>Teladorsagia</taxon>
    </lineage>
</organism>
<dbReference type="AlphaFoldDB" id="A0A2G9TCK9"/>
<name>A0A2G9TCK9_TELCI</name>
<gene>
    <name evidence="1" type="ORF">TELCIR_23497</name>
</gene>
<accession>A0A2G9TCK9</accession>
<protein>
    <submittedName>
        <fullName evidence="1">Uncharacterized protein</fullName>
    </submittedName>
</protein>
<reference evidence="1 2" key="1">
    <citation type="submission" date="2015-09" db="EMBL/GenBank/DDBJ databases">
        <title>Draft genome of the parasitic nematode Teladorsagia circumcincta isolate WARC Sus (inbred).</title>
        <authorList>
            <person name="Mitreva M."/>
        </authorList>
    </citation>
    <scope>NUCLEOTIDE SEQUENCE [LARGE SCALE GENOMIC DNA]</scope>
    <source>
        <strain evidence="1 2">S</strain>
    </source>
</reference>
<dbReference type="EMBL" id="KZ388744">
    <property type="protein sequence ID" value="PIO55120.1"/>
    <property type="molecule type" value="Genomic_DNA"/>
</dbReference>
<evidence type="ECO:0000313" key="1">
    <source>
        <dbReference type="EMBL" id="PIO55120.1"/>
    </source>
</evidence>
<keyword evidence="2" id="KW-1185">Reference proteome</keyword>
<dbReference type="Proteomes" id="UP000230423">
    <property type="component" value="Unassembled WGS sequence"/>
</dbReference>
<evidence type="ECO:0000313" key="2">
    <source>
        <dbReference type="Proteomes" id="UP000230423"/>
    </source>
</evidence>
<proteinExistence type="predicted"/>
<sequence>MNWHEELSRGKPVLELSGPFWRLCCCRQSTSALERAFTRLSSQVAQCEANRNIGHCRLHPTKAPTQLYRQIRHELNEFDCICAMLLAYG</sequence>